<evidence type="ECO:0000313" key="5">
    <source>
        <dbReference type="EMBL" id="CDJ41896.1"/>
    </source>
</evidence>
<dbReference type="GO" id="GO:0005634">
    <property type="term" value="C:nucleus"/>
    <property type="evidence" value="ECO:0007669"/>
    <property type="project" value="UniProtKB-SubCell"/>
</dbReference>
<accession>U6KV97</accession>
<dbReference type="RefSeq" id="XP_013232646.1">
    <property type="nucleotide sequence ID" value="XM_013377192.1"/>
</dbReference>
<evidence type="ECO:0000256" key="1">
    <source>
        <dbReference type="ARBA" id="ARBA00004123"/>
    </source>
</evidence>
<comment type="subcellular location">
    <subcellularLocation>
        <location evidence="1">Nucleus</location>
    </subcellularLocation>
</comment>
<protein>
    <recommendedName>
        <fullName evidence="4">Suppressor of forked domain-containing protein</fullName>
    </recommendedName>
</protein>
<dbReference type="SMART" id="SM00386">
    <property type="entry name" value="HAT"/>
    <property type="match status" value="3"/>
</dbReference>
<proteinExistence type="predicted"/>
<evidence type="ECO:0000313" key="6">
    <source>
        <dbReference type="Proteomes" id="UP000030747"/>
    </source>
</evidence>
<dbReference type="PANTHER" id="PTHR19980">
    <property type="entry name" value="RNA CLEAVAGE STIMULATION FACTOR"/>
    <property type="match status" value="1"/>
</dbReference>
<name>U6KV97_EIMTE</name>
<dbReference type="Pfam" id="PF05843">
    <property type="entry name" value="Suf"/>
    <property type="match status" value="1"/>
</dbReference>
<feature type="domain" description="Suppressor of forked" evidence="4">
    <location>
        <begin position="132"/>
        <end position="208"/>
    </location>
</feature>
<dbReference type="Gene3D" id="1.25.40.10">
    <property type="entry name" value="Tetratricopeptide repeat domain"/>
    <property type="match status" value="1"/>
</dbReference>
<reference evidence="5" key="2">
    <citation type="submission" date="2013-10" db="EMBL/GenBank/DDBJ databases">
        <authorList>
            <person name="Aslett M."/>
        </authorList>
    </citation>
    <scope>NUCLEOTIDE SEQUENCE [LARGE SCALE GENOMIC DNA]</scope>
    <source>
        <strain evidence="5">Houghton</strain>
    </source>
</reference>
<dbReference type="VEuPathDB" id="ToxoDB:ETH2_1323300"/>
<dbReference type="VEuPathDB" id="ToxoDB:ETH_00004325"/>
<dbReference type="PANTHER" id="PTHR19980:SF0">
    <property type="entry name" value="CLEAVAGE STIMULATION FACTOR SUBUNIT 3"/>
    <property type="match status" value="1"/>
</dbReference>
<dbReference type="AlphaFoldDB" id="U6KV97"/>
<dbReference type="SUPFAM" id="SSF48452">
    <property type="entry name" value="TPR-like"/>
    <property type="match status" value="1"/>
</dbReference>
<evidence type="ECO:0000259" key="4">
    <source>
        <dbReference type="Pfam" id="PF05843"/>
    </source>
</evidence>
<keyword evidence="2" id="KW-0677">Repeat</keyword>
<feature type="non-terminal residue" evidence="5">
    <location>
        <position position="216"/>
    </location>
</feature>
<dbReference type="InterPro" id="IPR003107">
    <property type="entry name" value="HAT"/>
</dbReference>
<evidence type="ECO:0000256" key="3">
    <source>
        <dbReference type="ARBA" id="ARBA00023242"/>
    </source>
</evidence>
<dbReference type="GeneID" id="25250073"/>
<reference evidence="5" key="1">
    <citation type="submission" date="2013-10" db="EMBL/GenBank/DDBJ databases">
        <title>Genomic analysis of the causative agents of coccidiosis in chickens.</title>
        <authorList>
            <person name="Reid A.J."/>
            <person name="Blake D."/>
            <person name="Billington K."/>
            <person name="Browne H."/>
            <person name="Dunn M."/>
            <person name="Hung S."/>
            <person name="Kawahara F."/>
            <person name="Miranda-Saavedra D."/>
            <person name="Mourier T."/>
            <person name="Nagra H."/>
            <person name="Otto T.D."/>
            <person name="Rawlings N."/>
            <person name="Sanchez A."/>
            <person name="Sanders M."/>
            <person name="Subramaniam C."/>
            <person name="Tay Y."/>
            <person name="Dear P."/>
            <person name="Doerig C."/>
            <person name="Gruber A."/>
            <person name="Parkinson J."/>
            <person name="Shirley M."/>
            <person name="Wan K.L."/>
            <person name="Berriman M."/>
            <person name="Tomley F."/>
            <person name="Pain A."/>
        </authorList>
    </citation>
    <scope>NUCLEOTIDE SEQUENCE [LARGE SCALE GENOMIC DNA]</scope>
    <source>
        <strain evidence="5">Houghton</strain>
    </source>
</reference>
<dbReference type="InterPro" id="IPR011990">
    <property type="entry name" value="TPR-like_helical_dom_sf"/>
</dbReference>
<gene>
    <name evidence="5" type="ORF">ETH_00004325</name>
</gene>
<sequence>MAEFEILNFNISRAQGVYARGLTVCPQLELWTSYVKFVYCTGTVDEFRKALMRAVDKLRWDPRAAPLWRELLLLDIRIYNASLLTRGQVQGLLSDFTGRATGPLIPTDLEQKVFRTPLSPGGSSLVDQYGDVNVLRTNYQTCLSRAVAGLEAVWVSYCAFERAVNSNSQLSTKLISFWEQRFTYARKAHVELTRLTRDIDWSCVALPLSVPDKSRQ</sequence>
<dbReference type="GO" id="GO:0031124">
    <property type="term" value="P:mRNA 3'-end processing"/>
    <property type="evidence" value="ECO:0007669"/>
    <property type="project" value="InterPro"/>
</dbReference>
<keyword evidence="6" id="KW-1185">Reference proteome</keyword>
<dbReference type="OrthoDB" id="345789at2759"/>
<dbReference type="InterPro" id="IPR045243">
    <property type="entry name" value="Rna14-like"/>
</dbReference>
<organism evidence="5 6">
    <name type="scientific">Eimeria tenella</name>
    <name type="common">Coccidian parasite</name>
    <dbReference type="NCBI Taxonomy" id="5802"/>
    <lineage>
        <taxon>Eukaryota</taxon>
        <taxon>Sar</taxon>
        <taxon>Alveolata</taxon>
        <taxon>Apicomplexa</taxon>
        <taxon>Conoidasida</taxon>
        <taxon>Coccidia</taxon>
        <taxon>Eucoccidiorida</taxon>
        <taxon>Eimeriorina</taxon>
        <taxon>Eimeriidae</taxon>
        <taxon>Eimeria</taxon>
    </lineage>
</organism>
<keyword evidence="3" id="KW-0539">Nucleus</keyword>
<dbReference type="GO" id="GO:0003729">
    <property type="term" value="F:mRNA binding"/>
    <property type="evidence" value="ECO:0007669"/>
    <property type="project" value="TreeGrafter"/>
</dbReference>
<dbReference type="InterPro" id="IPR008847">
    <property type="entry name" value="Suf"/>
</dbReference>
<evidence type="ECO:0000256" key="2">
    <source>
        <dbReference type="ARBA" id="ARBA00022737"/>
    </source>
</evidence>
<dbReference type="Proteomes" id="UP000030747">
    <property type="component" value="Unassembled WGS sequence"/>
</dbReference>
<dbReference type="EMBL" id="HG675679">
    <property type="protein sequence ID" value="CDJ41896.1"/>
    <property type="molecule type" value="Genomic_DNA"/>
</dbReference>